<evidence type="ECO:0000256" key="2">
    <source>
        <dbReference type="RuleBase" id="RU003452"/>
    </source>
</evidence>
<dbReference type="STRING" id="361077.A0A151ZJ14"/>
<keyword evidence="4" id="KW-1185">Reference proteome</keyword>
<dbReference type="PANTHER" id="PTHR11786">
    <property type="entry name" value="N-HYDROXYARYLAMINE O-ACETYLTRANSFERASE"/>
    <property type="match status" value="1"/>
</dbReference>
<name>A0A151ZJ14_TIELA</name>
<dbReference type="Gene3D" id="3.30.2140.20">
    <property type="match status" value="1"/>
</dbReference>
<sequence length="288" mass="33487">MIKNLLFSRINYSPSMDDFNLEQNVRFEELPKIMKLFNQSIPFENLDVMSNTTREITRENVIDKILIQKTGGMCYHLNSLMYYFLQEQGFNCYQISSSVDIMIKGVRVELDNVHISTILLYQGRKYLVDVGTLVYLSQAPVLIPECGITNDATSTPYAVIDSDFGLSRIRETYESHKGSHVFEFIKNSKNTKEEQIWKSFLYFSLDPVMDECQLNQAQEIIKNHKQCAYTKAPVISKTFKDGIYTLTPYTFTTNFFSKDCKKSKIPIVDMIDYNKKLLKYFSINQNNL</sequence>
<dbReference type="PRINTS" id="PR01543">
    <property type="entry name" value="ANATRNSFRASE"/>
</dbReference>
<reference evidence="3 4" key="1">
    <citation type="submission" date="2015-12" db="EMBL/GenBank/DDBJ databases">
        <title>Dictyostelia acquired genes for synthesis and detection of signals that induce cell-type specialization by lateral gene transfer from prokaryotes.</title>
        <authorList>
            <person name="Gloeckner G."/>
            <person name="Schaap P."/>
        </authorList>
    </citation>
    <scope>NUCLEOTIDE SEQUENCE [LARGE SCALE GENOMIC DNA]</scope>
    <source>
        <strain evidence="3 4">TK</strain>
    </source>
</reference>
<protein>
    <submittedName>
        <fullName evidence="3">Arylamine N-acetyltransferase family protein</fullName>
    </submittedName>
</protein>
<dbReference type="AlphaFoldDB" id="A0A151ZJ14"/>
<comment type="caution">
    <text evidence="3">The sequence shown here is derived from an EMBL/GenBank/DDBJ whole genome shotgun (WGS) entry which is preliminary data.</text>
</comment>
<dbReference type="Proteomes" id="UP000076078">
    <property type="component" value="Unassembled WGS sequence"/>
</dbReference>
<dbReference type="PANTHER" id="PTHR11786:SF9">
    <property type="entry name" value="ARYLAMINE N-ACETYLTRANSFERASE 1-RELATED"/>
    <property type="match status" value="1"/>
</dbReference>
<keyword evidence="2" id="KW-0012">Acyltransferase</keyword>
<accession>A0A151ZJ14</accession>
<organism evidence="3 4">
    <name type="scientific">Tieghemostelium lacteum</name>
    <name type="common">Slime mold</name>
    <name type="synonym">Dictyostelium lacteum</name>
    <dbReference type="NCBI Taxonomy" id="361077"/>
    <lineage>
        <taxon>Eukaryota</taxon>
        <taxon>Amoebozoa</taxon>
        <taxon>Evosea</taxon>
        <taxon>Eumycetozoa</taxon>
        <taxon>Dictyostelia</taxon>
        <taxon>Dictyosteliales</taxon>
        <taxon>Raperosteliaceae</taxon>
        <taxon>Tieghemostelium</taxon>
    </lineage>
</organism>
<dbReference type="EMBL" id="LODT01000023">
    <property type="protein sequence ID" value="KYQ93982.1"/>
    <property type="molecule type" value="Genomic_DNA"/>
</dbReference>
<dbReference type="InParanoid" id="A0A151ZJ14"/>
<gene>
    <name evidence="3" type="ORF">DLAC_04875</name>
</gene>
<dbReference type="SUPFAM" id="SSF54001">
    <property type="entry name" value="Cysteine proteinases"/>
    <property type="match status" value="1"/>
</dbReference>
<evidence type="ECO:0000256" key="1">
    <source>
        <dbReference type="ARBA" id="ARBA00006547"/>
    </source>
</evidence>
<proteinExistence type="inferred from homology"/>
<comment type="similarity">
    <text evidence="1 2">Belongs to the arylamine N-acetyltransferase family.</text>
</comment>
<dbReference type="Pfam" id="PF00797">
    <property type="entry name" value="Acetyltransf_2"/>
    <property type="match status" value="1"/>
</dbReference>
<dbReference type="InterPro" id="IPR001447">
    <property type="entry name" value="Arylamine_N-AcTrfase"/>
</dbReference>
<dbReference type="GO" id="GO:0016407">
    <property type="term" value="F:acetyltransferase activity"/>
    <property type="evidence" value="ECO:0007669"/>
    <property type="project" value="InterPro"/>
</dbReference>
<evidence type="ECO:0000313" key="4">
    <source>
        <dbReference type="Proteomes" id="UP000076078"/>
    </source>
</evidence>
<keyword evidence="2 3" id="KW-0808">Transferase</keyword>
<dbReference type="InterPro" id="IPR053710">
    <property type="entry name" value="Arylamine_NAT_domain_sf"/>
</dbReference>
<dbReference type="OrthoDB" id="17550at2759"/>
<evidence type="ECO:0000313" key="3">
    <source>
        <dbReference type="EMBL" id="KYQ93982.1"/>
    </source>
</evidence>
<dbReference type="InterPro" id="IPR038765">
    <property type="entry name" value="Papain-like_cys_pep_sf"/>
</dbReference>